<reference evidence="2" key="1">
    <citation type="submission" date="2021-06" db="EMBL/GenBank/DDBJ databases">
        <authorList>
            <person name="Kallberg Y."/>
            <person name="Tangrot J."/>
            <person name="Rosling A."/>
        </authorList>
    </citation>
    <scope>NUCLEOTIDE SEQUENCE</scope>
    <source>
        <strain evidence="2">BR232B</strain>
    </source>
</reference>
<keyword evidence="3" id="KW-1185">Reference proteome</keyword>
<feature type="region of interest" description="Disordered" evidence="1">
    <location>
        <begin position="167"/>
        <end position="207"/>
    </location>
</feature>
<evidence type="ECO:0000313" key="2">
    <source>
        <dbReference type="EMBL" id="CAG8631543.1"/>
    </source>
</evidence>
<dbReference type="OrthoDB" id="5378975at2759"/>
<dbReference type="EMBL" id="CAJVPI010001947">
    <property type="protein sequence ID" value="CAG8631543.1"/>
    <property type="molecule type" value="Genomic_DNA"/>
</dbReference>
<gene>
    <name evidence="2" type="ORF">PBRASI_LOCUS9278</name>
</gene>
<proteinExistence type="predicted"/>
<protein>
    <submittedName>
        <fullName evidence="2">10184_t:CDS:1</fullName>
    </submittedName>
</protein>
<feature type="compositionally biased region" description="Acidic residues" evidence="1">
    <location>
        <begin position="9"/>
        <end position="33"/>
    </location>
</feature>
<name>A0A9N9DDG5_9GLOM</name>
<dbReference type="PANTHER" id="PTHR38698:SF1">
    <property type="entry name" value="FUNGAL PROTEIN"/>
    <property type="match status" value="1"/>
</dbReference>
<organism evidence="2 3">
    <name type="scientific">Paraglomus brasilianum</name>
    <dbReference type="NCBI Taxonomy" id="144538"/>
    <lineage>
        <taxon>Eukaryota</taxon>
        <taxon>Fungi</taxon>
        <taxon>Fungi incertae sedis</taxon>
        <taxon>Mucoromycota</taxon>
        <taxon>Glomeromycotina</taxon>
        <taxon>Glomeromycetes</taxon>
        <taxon>Paraglomerales</taxon>
        <taxon>Paraglomeraceae</taxon>
        <taxon>Paraglomus</taxon>
    </lineage>
</organism>
<sequence>MSETNATSADDEFSTFETAGDAEDDFGEFDDFTDFASGNVVDDKPEITEEIDSESARKGDETGNSLEESGFSDVFSFADKDNANNDLSVGETVVDLDEAIASIAKVETQQILAVNPQSLNIWDKLSPDINETLFQWKHSVIRRSFYSSLGVEINTLIQAKPKYVTRPQSLPSVSQSSSQLQSSRPHSLTTNSHSTPNPINNHHSKESAAAVVTAKEVDVDLIRTLCAVNEETLQTYSTTQLHALVNQLLSLTKQTSDVLTYWLDQREQTVMDSETYNQMIECLVGHAQMIRDGNQKEVAKTSIFENKLRKVRRGK</sequence>
<dbReference type="InterPro" id="IPR031355">
    <property type="entry name" value="YBL010C/LAA2-like"/>
</dbReference>
<dbReference type="PANTHER" id="PTHR38698">
    <property type="entry name" value="EXPRESSED PROTEIN"/>
    <property type="match status" value="1"/>
</dbReference>
<feature type="region of interest" description="Disordered" evidence="1">
    <location>
        <begin position="1"/>
        <end position="67"/>
    </location>
</feature>
<dbReference type="Pfam" id="PF17104">
    <property type="entry name" value="YBL010C_LAA2"/>
    <property type="match status" value="1"/>
</dbReference>
<feature type="compositionally biased region" description="Low complexity" evidence="1">
    <location>
        <begin position="167"/>
        <end position="188"/>
    </location>
</feature>
<evidence type="ECO:0000313" key="3">
    <source>
        <dbReference type="Proteomes" id="UP000789739"/>
    </source>
</evidence>
<accession>A0A9N9DDG5</accession>
<dbReference type="Proteomes" id="UP000789739">
    <property type="component" value="Unassembled WGS sequence"/>
</dbReference>
<comment type="caution">
    <text evidence="2">The sequence shown here is derived from an EMBL/GenBank/DDBJ whole genome shotgun (WGS) entry which is preliminary data.</text>
</comment>
<dbReference type="AlphaFoldDB" id="A0A9N9DDG5"/>
<feature type="compositionally biased region" description="Polar residues" evidence="1">
    <location>
        <begin position="189"/>
        <end position="201"/>
    </location>
</feature>
<evidence type="ECO:0000256" key="1">
    <source>
        <dbReference type="SAM" id="MobiDB-lite"/>
    </source>
</evidence>